<dbReference type="AlphaFoldDB" id="A0A150MTN6"/>
<comment type="caution">
    <text evidence="1">The sequence shown here is derived from an EMBL/GenBank/DDBJ whole genome shotgun (WGS) entry which is preliminary data.</text>
</comment>
<protein>
    <submittedName>
        <fullName evidence="1">Uncharacterized protein</fullName>
    </submittedName>
</protein>
<dbReference type="PATRIC" id="fig|153151.4.peg.170"/>
<proteinExistence type="predicted"/>
<organism evidence="1 2">
    <name type="scientific">Parageobacillus toebii</name>
    <dbReference type="NCBI Taxonomy" id="153151"/>
    <lineage>
        <taxon>Bacteria</taxon>
        <taxon>Bacillati</taxon>
        <taxon>Bacillota</taxon>
        <taxon>Bacilli</taxon>
        <taxon>Bacillales</taxon>
        <taxon>Anoxybacillaceae</taxon>
        <taxon>Parageobacillus</taxon>
    </lineage>
</organism>
<reference evidence="1 2" key="1">
    <citation type="submission" date="2016-01" db="EMBL/GenBank/DDBJ databases">
        <title>Draft Genome Sequences of Seven Thermophilic Sporeformers Isolated from Foods.</title>
        <authorList>
            <person name="Berendsen E.M."/>
            <person name="Wells-Bennik M.H."/>
            <person name="Krawcyk A.O."/>
            <person name="De Jong A."/>
            <person name="Holsappel S."/>
            <person name="Eijlander R.T."/>
            <person name="Kuipers O.P."/>
        </authorList>
    </citation>
    <scope>NUCLEOTIDE SEQUENCE [LARGE SCALE GENOMIC DNA]</scope>
    <source>
        <strain evidence="1 2">B4110</strain>
    </source>
</reference>
<dbReference type="RefSeq" id="WP_162839694.1">
    <property type="nucleotide sequence ID" value="NZ_CP133588.1"/>
</dbReference>
<evidence type="ECO:0000313" key="2">
    <source>
        <dbReference type="Proteomes" id="UP000075324"/>
    </source>
</evidence>
<sequence length="53" mass="6275">MEHLHESTMMQKKNIQHVVEKFRKRGVKIATCKPRTMMSLSCMEEIEAEKNRA</sequence>
<dbReference type="EMBL" id="LQYW01000089">
    <property type="protein sequence ID" value="KYD27837.1"/>
    <property type="molecule type" value="Genomic_DNA"/>
</dbReference>
<dbReference type="Proteomes" id="UP000075324">
    <property type="component" value="Unassembled WGS sequence"/>
</dbReference>
<name>A0A150MTN6_9BACL</name>
<accession>A0A150MTN6</accession>
<gene>
    <name evidence="1" type="ORF">B4110_2280</name>
</gene>
<evidence type="ECO:0000313" key="1">
    <source>
        <dbReference type="EMBL" id="KYD27837.1"/>
    </source>
</evidence>